<name>A0A1J1I0B3_9DIPT</name>
<evidence type="ECO:0000256" key="1">
    <source>
        <dbReference type="SAM" id="MobiDB-lite"/>
    </source>
</evidence>
<sequence>MLNKIFIALTVSFCSLSFSQAAEADWEVLNFAITNPDQSDPAVVKNSVLNIISSFAPSIQNSRQATPTPSPSPTPTPTPSPTNSPGSLFPNIQFVTKPPPPSNNLKPNVGTPPGPYPLPYPIFISPSGQIIRLPIETEKKPKPTQPPPCHCTTPCNHPTKKPNLAEFIVDVPCPTSTVKPPKTREIIVKVPCPKTTKKPPPACECQCCPCNPCKPHKKHYKQEAVSEESIEEDTQTIYKSYEPVMKKFGEAKMNDMVKSRPMSYHPKGSYKRTYVNNDADIEEIYMK</sequence>
<dbReference type="AlphaFoldDB" id="A0A1J1I0B3"/>
<feature type="region of interest" description="Disordered" evidence="1">
    <location>
        <begin position="59"/>
        <end position="112"/>
    </location>
</feature>
<keyword evidence="4" id="KW-1185">Reference proteome</keyword>
<feature type="chain" id="PRO_5012294815" evidence="2">
    <location>
        <begin position="22"/>
        <end position="287"/>
    </location>
</feature>
<evidence type="ECO:0000313" key="3">
    <source>
        <dbReference type="EMBL" id="CRK93776.1"/>
    </source>
</evidence>
<protein>
    <submittedName>
        <fullName evidence="3">CLUMA_CG007304, isoform A</fullName>
    </submittedName>
</protein>
<dbReference type="EMBL" id="CVRI01000038">
    <property type="protein sequence ID" value="CRK93776.1"/>
    <property type="molecule type" value="Genomic_DNA"/>
</dbReference>
<proteinExistence type="predicted"/>
<feature type="compositionally biased region" description="Pro residues" evidence="1">
    <location>
        <begin position="68"/>
        <end position="82"/>
    </location>
</feature>
<keyword evidence="2" id="KW-0732">Signal</keyword>
<organism evidence="3 4">
    <name type="scientific">Clunio marinus</name>
    <dbReference type="NCBI Taxonomy" id="568069"/>
    <lineage>
        <taxon>Eukaryota</taxon>
        <taxon>Metazoa</taxon>
        <taxon>Ecdysozoa</taxon>
        <taxon>Arthropoda</taxon>
        <taxon>Hexapoda</taxon>
        <taxon>Insecta</taxon>
        <taxon>Pterygota</taxon>
        <taxon>Neoptera</taxon>
        <taxon>Endopterygota</taxon>
        <taxon>Diptera</taxon>
        <taxon>Nematocera</taxon>
        <taxon>Chironomoidea</taxon>
        <taxon>Chironomidae</taxon>
        <taxon>Clunio</taxon>
    </lineage>
</organism>
<reference evidence="3 4" key="1">
    <citation type="submission" date="2015-04" db="EMBL/GenBank/DDBJ databases">
        <authorList>
            <person name="Syromyatnikov M.Y."/>
            <person name="Popov V.N."/>
        </authorList>
    </citation>
    <scope>NUCLEOTIDE SEQUENCE [LARGE SCALE GENOMIC DNA]</scope>
</reference>
<feature type="signal peptide" evidence="2">
    <location>
        <begin position="1"/>
        <end position="21"/>
    </location>
</feature>
<accession>A0A1J1I0B3</accession>
<dbReference type="Proteomes" id="UP000183832">
    <property type="component" value="Unassembled WGS sequence"/>
</dbReference>
<evidence type="ECO:0000256" key="2">
    <source>
        <dbReference type="SAM" id="SignalP"/>
    </source>
</evidence>
<evidence type="ECO:0000313" key="4">
    <source>
        <dbReference type="Proteomes" id="UP000183832"/>
    </source>
</evidence>
<gene>
    <name evidence="3" type="ORF">CLUMA_CG007304</name>
</gene>